<evidence type="ECO:0000256" key="1">
    <source>
        <dbReference type="ARBA" id="ARBA00022729"/>
    </source>
</evidence>
<dbReference type="InterPro" id="IPR013517">
    <property type="entry name" value="FG-GAP"/>
</dbReference>
<evidence type="ECO:0000256" key="2">
    <source>
        <dbReference type="ARBA" id="ARBA00022737"/>
    </source>
</evidence>
<dbReference type="SMART" id="SM00191">
    <property type="entry name" value="Int_alpha"/>
    <property type="match status" value="6"/>
</dbReference>
<evidence type="ECO:0000256" key="4">
    <source>
        <dbReference type="ARBA" id="ARBA00023180"/>
    </source>
</evidence>
<keyword evidence="3" id="KW-0378">Hydrolase</keyword>
<dbReference type="Gene3D" id="2.40.128.340">
    <property type="match status" value="1"/>
</dbReference>
<dbReference type="AlphaFoldDB" id="A0A6G3WUC0"/>
<dbReference type="EMBL" id="JAAGMN010002213">
    <property type="protein sequence ID" value="NEE09091.1"/>
    <property type="molecule type" value="Genomic_DNA"/>
</dbReference>
<dbReference type="GO" id="GO:0007155">
    <property type="term" value="P:cell adhesion"/>
    <property type="evidence" value="ECO:0007669"/>
    <property type="project" value="InterPro"/>
</dbReference>
<name>A0A6G3WUC0_9ACTN</name>
<keyword evidence="2" id="KW-0677">Repeat</keyword>
<organism evidence="5">
    <name type="scientific">Streptomyces sp. SID7499</name>
    <dbReference type="NCBI Taxonomy" id="2706086"/>
    <lineage>
        <taxon>Bacteria</taxon>
        <taxon>Bacillati</taxon>
        <taxon>Actinomycetota</taxon>
        <taxon>Actinomycetes</taxon>
        <taxon>Kitasatosporales</taxon>
        <taxon>Streptomycetaceae</taxon>
        <taxon>Streptomyces</taxon>
    </lineage>
</organism>
<proteinExistence type="predicted"/>
<dbReference type="PANTHER" id="PTHR23221:SF7">
    <property type="entry name" value="PHOSPHATIDYLINOSITOL-GLYCAN-SPECIFIC PHOSPHOLIPASE D"/>
    <property type="match status" value="1"/>
</dbReference>
<dbReference type="Gene3D" id="2.130.10.130">
    <property type="entry name" value="Integrin alpha, N-terminal"/>
    <property type="match status" value="2"/>
</dbReference>
<dbReference type="GO" id="GO:0007229">
    <property type="term" value="P:integrin-mediated signaling pathway"/>
    <property type="evidence" value="ECO:0007669"/>
    <property type="project" value="UniProtKB-KW"/>
</dbReference>
<dbReference type="GO" id="GO:0008305">
    <property type="term" value="C:integrin complex"/>
    <property type="evidence" value="ECO:0007669"/>
    <property type="project" value="InterPro"/>
</dbReference>
<dbReference type="SUPFAM" id="SSF69318">
    <property type="entry name" value="Integrin alpha N-terminal domain"/>
    <property type="match status" value="1"/>
</dbReference>
<dbReference type="Pfam" id="PF01839">
    <property type="entry name" value="FG-GAP"/>
    <property type="match status" value="5"/>
</dbReference>
<dbReference type="PANTHER" id="PTHR23221">
    <property type="entry name" value="GLYCOSYLPHOSPHATIDYLINOSITOL PHOSPHOLIPASE D"/>
    <property type="match status" value="1"/>
</dbReference>
<sequence length="451" mass="45800">MAVSADQAVAAGSKLADDFNGDGYRDLAIGMPGKTINGKKDAGAVLLTFGSAHGLTGKHVYITQNSTGIPGAAGYQDFFGSSLASDDLDRDGYADLLVGSEGDASGDGSVTVLWGGTSPFRSALGLPSGPSYPSRLFGADIAVGDFTGDSRPDVAVSGQTSLRLYSGTFTRTKAPAGHDVTGPDSTSSGHLAAGDFTGDGKSELAVVQQKTTLVHGQAPGTVDTDSFTARARLAGGDRVAAGDLNGDGRDDLAVALSNPRLNPNGLADPSDGSGYITVRYGDPQIDGGLAPSGRIYHQNTAGIPGANEKEDEFGAAMSIEDINGDHRADLAVGIPYETLGRASRAGDVLVLRANAGGLTTTGAARYSQDTTGIPGSAENNDVFGSQVRLADFNRDGKADLAVSAPYEDRGNGALWQLRGTSSGLNTSSVSVYGPKQYGVSPASGIGETLLG</sequence>
<dbReference type="PROSITE" id="PS51470">
    <property type="entry name" value="FG_GAP"/>
    <property type="match status" value="2"/>
</dbReference>
<accession>A0A6G3WUC0</accession>
<dbReference type="InterPro" id="IPR000413">
    <property type="entry name" value="Integrin_alpha"/>
</dbReference>
<dbReference type="GO" id="GO:0016787">
    <property type="term" value="F:hydrolase activity"/>
    <property type="evidence" value="ECO:0007669"/>
    <property type="project" value="UniProtKB-KW"/>
</dbReference>
<comment type="caution">
    <text evidence="5">The sequence shown here is derived from an EMBL/GenBank/DDBJ whole genome shotgun (WGS) entry which is preliminary data.</text>
</comment>
<reference evidence="5" key="1">
    <citation type="submission" date="2020-01" db="EMBL/GenBank/DDBJ databases">
        <title>Insect and environment-associated Actinomycetes.</title>
        <authorList>
            <person name="Currrie C."/>
            <person name="Chevrette M."/>
            <person name="Carlson C."/>
            <person name="Stubbendieck R."/>
            <person name="Wendt-Pienkowski E."/>
        </authorList>
    </citation>
    <scope>NUCLEOTIDE SEQUENCE</scope>
    <source>
        <strain evidence="5">SID7499</strain>
    </source>
</reference>
<dbReference type="PRINTS" id="PR01185">
    <property type="entry name" value="INTEGRINA"/>
</dbReference>
<keyword evidence="5" id="KW-0401">Integrin</keyword>
<gene>
    <name evidence="5" type="ORF">G3M58_21860</name>
</gene>
<dbReference type="Pfam" id="PF13517">
    <property type="entry name" value="FG-GAP_3"/>
    <property type="match status" value="1"/>
</dbReference>
<dbReference type="InterPro" id="IPR013519">
    <property type="entry name" value="Int_alpha_beta-p"/>
</dbReference>
<dbReference type="InterPro" id="IPR028994">
    <property type="entry name" value="Integrin_alpha_N"/>
</dbReference>
<keyword evidence="1" id="KW-0732">Signal</keyword>
<evidence type="ECO:0000313" key="5">
    <source>
        <dbReference type="EMBL" id="NEE09091.1"/>
    </source>
</evidence>
<protein>
    <submittedName>
        <fullName evidence="5">Integrin-like protein</fullName>
    </submittedName>
</protein>
<keyword evidence="4" id="KW-0325">Glycoprotein</keyword>
<evidence type="ECO:0000256" key="3">
    <source>
        <dbReference type="ARBA" id="ARBA00022801"/>
    </source>
</evidence>